<evidence type="ECO:0000313" key="2">
    <source>
        <dbReference type="EMBL" id="KAG2574418.1"/>
    </source>
</evidence>
<dbReference type="Proteomes" id="UP000823388">
    <property type="component" value="Chromosome 7K"/>
</dbReference>
<dbReference type="EMBL" id="CM029049">
    <property type="protein sequence ID" value="KAG2574418.1"/>
    <property type="molecule type" value="Genomic_DNA"/>
</dbReference>
<dbReference type="AlphaFoldDB" id="A0A8T0QL69"/>
<evidence type="ECO:0000313" key="3">
    <source>
        <dbReference type="Proteomes" id="UP000823388"/>
    </source>
</evidence>
<reference evidence="1" key="1">
    <citation type="submission" date="2020-05" db="EMBL/GenBank/DDBJ databases">
        <title>WGS assembly of Panicum virgatum.</title>
        <authorList>
            <person name="Lovell J.T."/>
            <person name="Jenkins J."/>
            <person name="Shu S."/>
            <person name="Juenger T.E."/>
            <person name="Schmutz J."/>
        </authorList>
    </citation>
    <scope>NUCLEOTIDE SEQUENCE</scope>
    <source>
        <strain evidence="1">AP13</strain>
    </source>
</reference>
<proteinExistence type="predicted"/>
<organism evidence="1 3">
    <name type="scientific">Panicum virgatum</name>
    <name type="common">Blackwell switchgrass</name>
    <dbReference type="NCBI Taxonomy" id="38727"/>
    <lineage>
        <taxon>Eukaryota</taxon>
        <taxon>Viridiplantae</taxon>
        <taxon>Streptophyta</taxon>
        <taxon>Embryophyta</taxon>
        <taxon>Tracheophyta</taxon>
        <taxon>Spermatophyta</taxon>
        <taxon>Magnoliopsida</taxon>
        <taxon>Liliopsida</taxon>
        <taxon>Poales</taxon>
        <taxon>Poaceae</taxon>
        <taxon>PACMAD clade</taxon>
        <taxon>Panicoideae</taxon>
        <taxon>Panicodae</taxon>
        <taxon>Paniceae</taxon>
        <taxon>Panicinae</taxon>
        <taxon>Panicum</taxon>
        <taxon>Panicum sect. Hiantes</taxon>
    </lineage>
</organism>
<gene>
    <name evidence="1" type="ORF">PVAP13_7KG320092</name>
    <name evidence="2" type="ORF">PVAP13_7KG327616</name>
</gene>
<evidence type="ECO:0000313" key="1">
    <source>
        <dbReference type="EMBL" id="KAG2574415.1"/>
    </source>
</evidence>
<dbReference type="EMBL" id="CM029049">
    <property type="protein sequence ID" value="KAG2574415.1"/>
    <property type="molecule type" value="Genomic_DNA"/>
</dbReference>
<sequence>MIEKIQLAFPCATDLAEMWCSINTGLKEEDDGVICRKIKWTTNNCANRGPLGELL</sequence>
<comment type="caution">
    <text evidence="1">The sequence shown here is derived from an EMBL/GenBank/DDBJ whole genome shotgun (WGS) entry which is preliminary data.</text>
</comment>
<name>A0A8T0QL69_PANVG</name>
<keyword evidence="3" id="KW-1185">Reference proteome</keyword>
<accession>A0A8T0QL69</accession>
<protein>
    <submittedName>
        <fullName evidence="1">Uncharacterized protein</fullName>
    </submittedName>
</protein>